<dbReference type="GO" id="GO:0004601">
    <property type="term" value="F:peroxidase activity"/>
    <property type="evidence" value="ECO:0007669"/>
    <property type="project" value="UniProtKB-KW"/>
</dbReference>
<sequence>MKAAFLCSSSCRTGGRTKVVSVYRQPPQASRATTRQRRDIPVSVCNALPSSRRELLLGTSLLGATVALPSPAFSSESPSAYDFVVQQFGERAPLSQFENCVTVFVNIASE</sequence>
<dbReference type="AlphaFoldDB" id="A0A061S7M8"/>
<dbReference type="EMBL" id="GBEZ01006499">
    <property type="protein sequence ID" value="JAC78905.1"/>
    <property type="molecule type" value="Transcribed_RNA"/>
</dbReference>
<organism evidence="1">
    <name type="scientific">Tetraselmis sp. GSL018</name>
    <dbReference type="NCBI Taxonomy" id="582737"/>
    <lineage>
        <taxon>Eukaryota</taxon>
        <taxon>Viridiplantae</taxon>
        <taxon>Chlorophyta</taxon>
        <taxon>core chlorophytes</taxon>
        <taxon>Chlorodendrophyceae</taxon>
        <taxon>Chlorodendrales</taxon>
        <taxon>Chlorodendraceae</taxon>
        <taxon>Tetraselmis</taxon>
    </lineage>
</organism>
<name>A0A061S7M8_9CHLO</name>
<keyword evidence="1" id="KW-0575">Peroxidase</keyword>
<reference evidence="1" key="1">
    <citation type="submission" date="2014-05" db="EMBL/GenBank/DDBJ databases">
        <title>The transcriptome of the halophilic microalga Tetraselmis sp. GSL018 isolated from the Great Salt Lake, Utah.</title>
        <authorList>
            <person name="Jinkerson R.E."/>
            <person name="D'Adamo S."/>
            <person name="Posewitz M.C."/>
        </authorList>
    </citation>
    <scope>NUCLEOTIDE SEQUENCE</scope>
    <source>
        <strain evidence="1">GSL018</strain>
    </source>
</reference>
<proteinExistence type="predicted"/>
<accession>A0A061S7M8</accession>
<keyword evidence="1" id="KW-0560">Oxidoreductase</keyword>
<protein>
    <submittedName>
        <fullName evidence="1">Glutathione peroxidase</fullName>
    </submittedName>
</protein>
<evidence type="ECO:0000313" key="1">
    <source>
        <dbReference type="EMBL" id="JAC78905.1"/>
    </source>
</evidence>
<gene>
    <name evidence="1" type="ORF">TSPGSL018_14018</name>
</gene>